<keyword evidence="1" id="KW-0732">Signal</keyword>
<dbReference type="OrthoDB" id="5459422at2"/>
<dbReference type="EMBL" id="WVUD01000018">
    <property type="protein sequence ID" value="MYL83652.1"/>
    <property type="molecule type" value="Genomic_DNA"/>
</dbReference>
<dbReference type="Proteomes" id="UP000482487">
    <property type="component" value="Unassembled WGS sequence"/>
</dbReference>
<dbReference type="RefSeq" id="WP_160961067.1">
    <property type="nucleotide sequence ID" value="NZ_WVUD01000018.1"/>
</dbReference>
<gene>
    <name evidence="2" type="ORF">GTA51_11000</name>
</gene>
<reference evidence="2 3" key="1">
    <citation type="submission" date="2020-01" db="EMBL/GenBank/DDBJ databases">
        <title>Genome sequence of Desulfovibrio aerotolerans DSM 16695(T).</title>
        <authorList>
            <person name="Karnachuk O."/>
            <person name="Avakyan M."/>
            <person name="Mardanov A."/>
            <person name="Kadnikov V."/>
            <person name="Ravin N."/>
        </authorList>
    </citation>
    <scope>NUCLEOTIDE SEQUENCE [LARGE SCALE GENOMIC DNA]</scope>
    <source>
        <strain evidence="2 3">DSM 16695</strain>
    </source>
</reference>
<proteinExistence type="predicted"/>
<accession>A0A7C9MPE8</accession>
<dbReference type="AlphaFoldDB" id="A0A7C9MPE8"/>
<name>A0A7C9MPE8_9BACT</name>
<comment type="caution">
    <text evidence="2">The sequence shown here is derived from an EMBL/GenBank/DDBJ whole genome shotgun (WGS) entry which is preliminary data.</text>
</comment>
<sequence>MKRLPVLCLLFSLCLLPGCSLFGPSDADVELAFRSAVQRNDILGLLSNAVPIERFIVDKKESKGDGVYEATVTIVASANLGPVSVGGTRQTVLRLKKVDDRWVVLQ</sequence>
<organism evidence="2 3">
    <name type="scientific">Solidesulfovibrio aerotolerans</name>
    <dbReference type="NCBI Taxonomy" id="295255"/>
    <lineage>
        <taxon>Bacteria</taxon>
        <taxon>Pseudomonadati</taxon>
        <taxon>Thermodesulfobacteriota</taxon>
        <taxon>Desulfovibrionia</taxon>
        <taxon>Desulfovibrionales</taxon>
        <taxon>Desulfovibrionaceae</taxon>
        <taxon>Solidesulfovibrio</taxon>
    </lineage>
</organism>
<protein>
    <recommendedName>
        <fullName evidence="4">DUF4878 domain-containing protein</fullName>
    </recommendedName>
</protein>
<evidence type="ECO:0000313" key="2">
    <source>
        <dbReference type="EMBL" id="MYL83652.1"/>
    </source>
</evidence>
<evidence type="ECO:0000256" key="1">
    <source>
        <dbReference type="SAM" id="SignalP"/>
    </source>
</evidence>
<evidence type="ECO:0008006" key="4">
    <source>
        <dbReference type="Google" id="ProtNLM"/>
    </source>
</evidence>
<evidence type="ECO:0000313" key="3">
    <source>
        <dbReference type="Proteomes" id="UP000482487"/>
    </source>
</evidence>
<feature type="signal peptide" evidence="1">
    <location>
        <begin position="1"/>
        <end position="27"/>
    </location>
</feature>
<feature type="chain" id="PRO_5028956795" description="DUF4878 domain-containing protein" evidence="1">
    <location>
        <begin position="28"/>
        <end position="106"/>
    </location>
</feature>
<keyword evidence="3" id="KW-1185">Reference proteome</keyword>